<evidence type="ECO:0000313" key="18">
    <source>
        <dbReference type="Proteomes" id="UP000025229"/>
    </source>
</evidence>
<evidence type="ECO:0000256" key="11">
    <source>
        <dbReference type="ARBA" id="ARBA00048600"/>
    </source>
</evidence>
<dbReference type="SUPFAM" id="SSF56059">
    <property type="entry name" value="Glutathione synthetase ATP-binding domain-like"/>
    <property type="match status" value="1"/>
</dbReference>
<dbReference type="InterPro" id="IPR005479">
    <property type="entry name" value="CPAse_ATP-bd"/>
</dbReference>
<dbReference type="KEGG" id="rrd:RradSPS_0038"/>
<dbReference type="STRING" id="42256.RradSPS_0038"/>
<name>A0A023WZC4_RUBRA</name>
<evidence type="ECO:0000256" key="1">
    <source>
        <dbReference type="ARBA" id="ARBA00003761"/>
    </source>
</evidence>
<evidence type="ECO:0000259" key="15">
    <source>
        <dbReference type="PROSITE" id="PS50979"/>
    </source>
</evidence>
<dbReference type="InterPro" id="IPR011054">
    <property type="entry name" value="Rudment_hybrid_motif"/>
</dbReference>
<keyword evidence="13" id="KW-0275">Fatty acid biosynthesis</keyword>
<dbReference type="GO" id="GO:0046872">
    <property type="term" value="F:metal ion binding"/>
    <property type="evidence" value="ECO:0007669"/>
    <property type="project" value="UniProtKB-KW"/>
</dbReference>
<keyword evidence="13" id="KW-0443">Lipid metabolism</keyword>
<keyword evidence="6" id="KW-0479">Metal-binding</keyword>
<dbReference type="SUPFAM" id="SSF51246">
    <property type="entry name" value="Rudiment single hybrid motif"/>
    <property type="match status" value="1"/>
</dbReference>
<dbReference type="Proteomes" id="UP000025229">
    <property type="component" value="Chromosome"/>
</dbReference>
<comment type="pathway">
    <text evidence="2 13">Lipid metabolism; malonyl-CoA biosynthesis; malonyl-CoA from acetyl-CoA: step 1/1.</text>
</comment>
<dbReference type="PANTHER" id="PTHR48095:SF2">
    <property type="entry name" value="BIOTIN CARBOXYLASE, CHLOROPLASTIC"/>
    <property type="match status" value="1"/>
</dbReference>
<evidence type="ECO:0000256" key="7">
    <source>
        <dbReference type="ARBA" id="ARBA00022741"/>
    </source>
</evidence>
<comment type="subunit">
    <text evidence="3 13">Acetyl-CoA carboxylase is a heterohexamer of biotin carboxyl carrier protein, biotin carboxylase and the two subunits of carboxyl transferase in a 2:2 complex.</text>
</comment>
<comment type="function">
    <text evidence="1 13">This protein is a component of the acetyl coenzyme A carboxylase complex; first, biotin carboxylase catalyzes the carboxylation of the carrier protein and then the transcarboxylase transfers the carboxyl group to form malonyl-CoA.</text>
</comment>
<dbReference type="PROSITE" id="PS50979">
    <property type="entry name" value="BC"/>
    <property type="match status" value="1"/>
</dbReference>
<dbReference type="FunFam" id="3.40.50.20:FF:000010">
    <property type="entry name" value="Propionyl-CoA carboxylase subunit alpha"/>
    <property type="match status" value="1"/>
</dbReference>
<keyword evidence="18" id="KW-1185">Reference proteome</keyword>
<sequence>MLSKVLVANRGEIALRVIRACRELGVRSVAVYSTADADSLHRMLADEAVCIGPPPAQSSYLNVPAIVSAAELTGADAIHPGYGFLAENARFAEICARVGIKFIGPSAEVISTMGDKAAARETAKRAGVPITPGSEGLCASASEVREIGKRFGYPLVVKASAGGGGKGMRVVRSESEVEGAFREASREAGAAFGDGSLYVEKFLEELRHIEIQVLGDAHGGSYAFPERDCSVQRRYQKLIEESPAPGLPEKHREGLMESAKKLVDSLGYEGAGTVEFVYSGGEFYFIEMNTRLQVEHPVTEMVSGVDLVAEQLRVAAGEKLDLPEGYERPEGHAMEFRINAEDPKRNFLPQAGNVEFYNPPGGPGVRVDSHLYAGYRVPPNYDSLLAKLIVHGKDRPVALARGARALDEFAISGLETTLPLHLAVLEDEEFRRGGVPTRFLDGRALTSDGGIPRLS</sequence>
<dbReference type="GO" id="GO:0004075">
    <property type="term" value="F:biotin carboxylase activity"/>
    <property type="evidence" value="ECO:0007669"/>
    <property type="project" value="UniProtKB-EC"/>
</dbReference>
<dbReference type="GO" id="GO:0005524">
    <property type="term" value="F:ATP binding"/>
    <property type="evidence" value="ECO:0007669"/>
    <property type="project" value="UniProtKB-UniRule"/>
</dbReference>
<evidence type="ECO:0000256" key="9">
    <source>
        <dbReference type="ARBA" id="ARBA00022842"/>
    </source>
</evidence>
<keyword evidence="13" id="KW-0444">Lipid biosynthesis</keyword>
<evidence type="ECO:0000256" key="5">
    <source>
        <dbReference type="ARBA" id="ARBA00022598"/>
    </source>
</evidence>
<organism evidence="16 18">
    <name type="scientific">Rubrobacter radiotolerans</name>
    <name type="common">Arthrobacter radiotolerans</name>
    <dbReference type="NCBI Taxonomy" id="42256"/>
    <lineage>
        <taxon>Bacteria</taxon>
        <taxon>Bacillati</taxon>
        <taxon>Actinomycetota</taxon>
        <taxon>Rubrobacteria</taxon>
        <taxon>Rubrobacterales</taxon>
        <taxon>Rubrobacteraceae</taxon>
        <taxon>Rubrobacter</taxon>
    </lineage>
</organism>
<protein>
    <recommendedName>
        <fullName evidence="4 13">Biotin carboxylase</fullName>
        <ecNumber evidence="4 13">6.3.4.14</ecNumber>
    </recommendedName>
    <alternativeName>
        <fullName evidence="13">Acetyl-coenzyme A carboxylase biotin carboxylase subunit A</fullName>
    </alternativeName>
</protein>
<keyword evidence="10 13" id="KW-0092">Biotin</keyword>
<evidence type="ECO:0000256" key="10">
    <source>
        <dbReference type="ARBA" id="ARBA00023267"/>
    </source>
</evidence>
<dbReference type="InterPro" id="IPR005482">
    <property type="entry name" value="Biotin_COase_C"/>
</dbReference>
<evidence type="ECO:0000256" key="13">
    <source>
        <dbReference type="RuleBase" id="RU365063"/>
    </source>
</evidence>
<evidence type="ECO:0000256" key="12">
    <source>
        <dbReference type="PROSITE-ProRule" id="PRU00409"/>
    </source>
</evidence>
<dbReference type="AlphaFoldDB" id="A0A023WZC4"/>
<dbReference type="SUPFAM" id="SSF52440">
    <property type="entry name" value="PreATP-grasp domain"/>
    <property type="match status" value="1"/>
</dbReference>
<dbReference type="HOGENOM" id="CLU_000395_3_2_11"/>
<keyword evidence="9" id="KW-0460">Magnesium</keyword>
<dbReference type="GO" id="GO:0006633">
    <property type="term" value="P:fatty acid biosynthetic process"/>
    <property type="evidence" value="ECO:0007669"/>
    <property type="project" value="UniProtKB-KW"/>
</dbReference>
<accession>A0A023WZC4</accession>
<evidence type="ECO:0000313" key="16">
    <source>
        <dbReference type="EMBL" id="AHY45321.1"/>
    </source>
</evidence>
<dbReference type="PROSITE" id="PS00867">
    <property type="entry name" value="CPSASE_2"/>
    <property type="match status" value="1"/>
</dbReference>
<evidence type="ECO:0000256" key="2">
    <source>
        <dbReference type="ARBA" id="ARBA00004956"/>
    </source>
</evidence>
<dbReference type="InterPro" id="IPR051602">
    <property type="entry name" value="ACC_Biotin_Carboxylase"/>
</dbReference>
<evidence type="ECO:0000259" key="14">
    <source>
        <dbReference type="PROSITE" id="PS50975"/>
    </source>
</evidence>
<dbReference type="UniPathway" id="UPA00655">
    <property type="reaction ID" value="UER00711"/>
</dbReference>
<reference evidence="16 18" key="1">
    <citation type="submission" date="2014-03" db="EMBL/GenBank/DDBJ databases">
        <title>Complete genome sequence of the Radio-Resistant Rubrobacter radiotolerans RSPS-4.</title>
        <authorList>
            <person name="Egas C.C."/>
            <person name="Barroso C.C."/>
            <person name="Froufe H.J.C."/>
            <person name="Pacheco J.J."/>
            <person name="Albuquerque L.L."/>
            <person name="da Costa M.M.S."/>
        </authorList>
    </citation>
    <scope>NUCLEOTIDE SEQUENCE [LARGE SCALE GENOMIC DNA]</scope>
    <source>
        <strain evidence="16 18">RSPS-4</strain>
    </source>
</reference>
<keyword evidence="13" id="KW-0276">Fatty acid metabolism</keyword>
<dbReference type="PANTHER" id="PTHR48095">
    <property type="entry name" value="PYRUVATE CARBOXYLASE SUBUNIT A"/>
    <property type="match status" value="1"/>
</dbReference>
<feature type="domain" description="ATP-grasp" evidence="14">
    <location>
        <begin position="120"/>
        <end position="316"/>
    </location>
</feature>
<proteinExistence type="predicted"/>
<dbReference type="Pfam" id="PF02786">
    <property type="entry name" value="CPSase_L_D2"/>
    <property type="match status" value="1"/>
</dbReference>
<dbReference type="PROSITE" id="PS00866">
    <property type="entry name" value="CPSASE_1"/>
    <property type="match status" value="1"/>
</dbReference>
<keyword evidence="5 13" id="KW-0436">Ligase</keyword>
<dbReference type="InterPro" id="IPR011761">
    <property type="entry name" value="ATP-grasp"/>
</dbReference>
<dbReference type="InterPro" id="IPR004549">
    <property type="entry name" value="Acetyl_CoA_COase_biotin_COase"/>
</dbReference>
<comment type="catalytic activity">
    <reaction evidence="11 13">
        <text>N(6)-biotinyl-L-lysyl-[protein] + hydrogencarbonate + ATP = N(6)-carboxybiotinyl-L-lysyl-[protein] + ADP + phosphate + H(+)</text>
        <dbReference type="Rhea" id="RHEA:13501"/>
        <dbReference type="Rhea" id="RHEA-COMP:10505"/>
        <dbReference type="Rhea" id="RHEA-COMP:10506"/>
        <dbReference type="ChEBI" id="CHEBI:15378"/>
        <dbReference type="ChEBI" id="CHEBI:17544"/>
        <dbReference type="ChEBI" id="CHEBI:30616"/>
        <dbReference type="ChEBI" id="CHEBI:43474"/>
        <dbReference type="ChEBI" id="CHEBI:83144"/>
        <dbReference type="ChEBI" id="CHEBI:83145"/>
        <dbReference type="ChEBI" id="CHEBI:456216"/>
        <dbReference type="EC" id="6.3.4.14"/>
    </reaction>
</comment>
<dbReference type="PATRIC" id="fig|42256.3.peg.38"/>
<dbReference type="eggNOG" id="COG0439">
    <property type="taxonomic scope" value="Bacteria"/>
</dbReference>
<dbReference type="EMBL" id="JAWXXX010000001">
    <property type="protein sequence ID" value="MDX5892733.1"/>
    <property type="molecule type" value="Genomic_DNA"/>
</dbReference>
<dbReference type="Proteomes" id="UP001281130">
    <property type="component" value="Unassembled WGS sequence"/>
</dbReference>
<dbReference type="Pfam" id="PF00289">
    <property type="entry name" value="Biotin_carb_N"/>
    <property type="match status" value="1"/>
</dbReference>
<evidence type="ECO:0000313" key="17">
    <source>
        <dbReference type="EMBL" id="MDX5892733.1"/>
    </source>
</evidence>
<gene>
    <name evidence="17" type="primary">accC</name>
    <name evidence="16" type="ORF">RradSPS_0038</name>
    <name evidence="17" type="ORF">SIL72_01705</name>
</gene>
<keyword evidence="8 12" id="KW-0067">ATP-binding</keyword>
<reference evidence="17" key="2">
    <citation type="submission" date="2023-11" db="EMBL/GenBank/DDBJ databases">
        <title>MicrobeMod: A computational toolkit for identifying prokaryotic methylation and restriction-modification with nanopore sequencing.</title>
        <authorList>
            <person name="Crits-Christoph A."/>
            <person name="Kang S.C."/>
            <person name="Lee H."/>
            <person name="Ostrov N."/>
        </authorList>
    </citation>
    <scope>NUCLEOTIDE SEQUENCE</scope>
    <source>
        <strain evidence="17">ATCC 51242</strain>
    </source>
</reference>
<evidence type="ECO:0000256" key="6">
    <source>
        <dbReference type="ARBA" id="ARBA00022723"/>
    </source>
</evidence>
<evidence type="ECO:0000256" key="8">
    <source>
        <dbReference type="ARBA" id="ARBA00022840"/>
    </source>
</evidence>
<dbReference type="InterPro" id="IPR005481">
    <property type="entry name" value="BC-like_N"/>
</dbReference>
<dbReference type="PROSITE" id="PS50975">
    <property type="entry name" value="ATP_GRASP"/>
    <property type="match status" value="1"/>
</dbReference>
<dbReference type="Pfam" id="PF02785">
    <property type="entry name" value="Biotin_carb_C"/>
    <property type="match status" value="1"/>
</dbReference>
<dbReference type="FunFam" id="3.30.1490.20:FF:000018">
    <property type="entry name" value="Biotin carboxylase"/>
    <property type="match status" value="1"/>
</dbReference>
<dbReference type="Gene3D" id="3.30.470.20">
    <property type="entry name" value="ATP-grasp fold, B domain"/>
    <property type="match status" value="1"/>
</dbReference>
<dbReference type="EMBL" id="CP007514">
    <property type="protein sequence ID" value="AHY45321.1"/>
    <property type="molecule type" value="Genomic_DNA"/>
</dbReference>
<dbReference type="NCBIfam" id="NF006367">
    <property type="entry name" value="PRK08591.1"/>
    <property type="match status" value="1"/>
</dbReference>
<keyword evidence="7 12" id="KW-0547">Nucleotide-binding</keyword>
<evidence type="ECO:0000256" key="4">
    <source>
        <dbReference type="ARBA" id="ARBA00013263"/>
    </source>
</evidence>
<dbReference type="InterPro" id="IPR016185">
    <property type="entry name" value="PreATP-grasp_dom_sf"/>
</dbReference>
<dbReference type="NCBIfam" id="TIGR00514">
    <property type="entry name" value="accC"/>
    <property type="match status" value="1"/>
</dbReference>
<dbReference type="SMART" id="SM00878">
    <property type="entry name" value="Biotin_carb_C"/>
    <property type="match status" value="1"/>
</dbReference>
<dbReference type="GO" id="GO:2001295">
    <property type="term" value="P:malonyl-CoA biosynthetic process"/>
    <property type="evidence" value="ECO:0007669"/>
    <property type="project" value="UniProtKB-UniPathway"/>
</dbReference>
<dbReference type="OrthoDB" id="9760256at2"/>
<dbReference type="EC" id="6.3.4.14" evidence="4 13"/>
<dbReference type="RefSeq" id="WP_038679877.1">
    <property type="nucleotide sequence ID" value="NZ_CP007514.1"/>
</dbReference>
<dbReference type="InterPro" id="IPR011764">
    <property type="entry name" value="Biotin_carboxylation_dom"/>
</dbReference>
<feature type="domain" description="Biotin carboxylation" evidence="15">
    <location>
        <begin position="1"/>
        <end position="445"/>
    </location>
</feature>
<evidence type="ECO:0000256" key="3">
    <source>
        <dbReference type="ARBA" id="ARBA00011750"/>
    </source>
</evidence>